<keyword evidence="8 9" id="KW-0472">Membrane</keyword>
<comment type="subcellular location">
    <subcellularLocation>
        <location evidence="1 9">Cell membrane</location>
        <topology evidence="1 9">Multi-pass membrane protein</topology>
    </subcellularLocation>
</comment>
<comment type="caution">
    <text evidence="9">Lacks conserved residue(s) required for the propagation of feature annotation.</text>
</comment>
<dbReference type="RefSeq" id="WP_084050686.1">
    <property type="nucleotide sequence ID" value="NZ_FWWU01000009.1"/>
</dbReference>
<dbReference type="Pfam" id="PF03186">
    <property type="entry name" value="CobD_Cbib"/>
    <property type="match status" value="1"/>
</dbReference>
<evidence type="ECO:0000256" key="4">
    <source>
        <dbReference type="ARBA" id="ARBA00022475"/>
    </source>
</evidence>
<dbReference type="STRING" id="695939.SAMN00790413_03205"/>
<accession>A0A1W1VS83</accession>
<evidence type="ECO:0000256" key="7">
    <source>
        <dbReference type="ARBA" id="ARBA00022989"/>
    </source>
</evidence>
<dbReference type="OrthoDB" id="9811967at2"/>
<dbReference type="PANTHER" id="PTHR34308">
    <property type="entry name" value="COBALAMIN BIOSYNTHESIS PROTEIN CBIB"/>
    <property type="match status" value="1"/>
</dbReference>
<dbReference type="GO" id="GO:0048472">
    <property type="term" value="F:threonine-phosphate decarboxylase activity"/>
    <property type="evidence" value="ECO:0007669"/>
    <property type="project" value="InterPro"/>
</dbReference>
<protein>
    <recommendedName>
        <fullName evidence="9">Cobalamin biosynthesis protein CobD</fullName>
    </recommendedName>
</protein>
<evidence type="ECO:0000313" key="10">
    <source>
        <dbReference type="EMBL" id="SMB96217.1"/>
    </source>
</evidence>
<evidence type="ECO:0000256" key="1">
    <source>
        <dbReference type="ARBA" id="ARBA00004651"/>
    </source>
</evidence>
<keyword evidence="11" id="KW-1185">Reference proteome</keyword>
<dbReference type="AlphaFoldDB" id="A0A1W1VS83"/>
<reference evidence="10 11" key="1">
    <citation type="submission" date="2017-04" db="EMBL/GenBank/DDBJ databases">
        <authorList>
            <person name="Afonso C.L."/>
            <person name="Miller P.J."/>
            <person name="Scott M.A."/>
            <person name="Spackman E."/>
            <person name="Goraichik I."/>
            <person name="Dimitrov K.M."/>
            <person name="Suarez D.L."/>
            <person name="Swayne D.E."/>
        </authorList>
    </citation>
    <scope>NUCLEOTIDE SEQUENCE [LARGE SCALE GENOMIC DNA]</scope>
    <source>
        <strain evidence="10 11">KR-140</strain>
    </source>
</reference>
<keyword evidence="7 9" id="KW-1133">Transmembrane helix</keyword>
<proteinExistence type="inferred from homology"/>
<dbReference type="HAMAP" id="MF_00024">
    <property type="entry name" value="CobD_CbiB"/>
    <property type="match status" value="1"/>
</dbReference>
<evidence type="ECO:0000256" key="5">
    <source>
        <dbReference type="ARBA" id="ARBA00022573"/>
    </source>
</evidence>
<gene>
    <name evidence="9" type="primary">cobD</name>
    <name evidence="10" type="ORF">SAMN00790413_03205</name>
</gene>
<dbReference type="EMBL" id="FWWU01000009">
    <property type="protein sequence ID" value="SMB96217.1"/>
    <property type="molecule type" value="Genomic_DNA"/>
</dbReference>
<dbReference type="InterPro" id="IPR004485">
    <property type="entry name" value="Cobalamin_biosynth_CobD/CbiB"/>
</dbReference>
<dbReference type="PANTHER" id="PTHR34308:SF1">
    <property type="entry name" value="COBALAMIN BIOSYNTHESIS PROTEIN CBIB"/>
    <property type="match status" value="1"/>
</dbReference>
<evidence type="ECO:0000256" key="6">
    <source>
        <dbReference type="ARBA" id="ARBA00022692"/>
    </source>
</evidence>
<keyword evidence="5 9" id="KW-0169">Cobalamin biosynthesis</keyword>
<evidence type="ECO:0000313" key="11">
    <source>
        <dbReference type="Proteomes" id="UP000192582"/>
    </source>
</evidence>
<name>A0A1W1VS83_9DEIO</name>
<evidence type="ECO:0000256" key="2">
    <source>
        <dbReference type="ARBA" id="ARBA00004953"/>
    </source>
</evidence>
<evidence type="ECO:0000256" key="3">
    <source>
        <dbReference type="ARBA" id="ARBA00006263"/>
    </source>
</evidence>
<comment type="function">
    <text evidence="9">Converts cobyric acid to cobinamide by the addition of aminopropanol on the F carboxylic group.</text>
</comment>
<comment type="similarity">
    <text evidence="3 9">Belongs to the CobD/CbiB family.</text>
</comment>
<dbReference type="UniPathway" id="UPA00148"/>
<dbReference type="GO" id="GO:0015420">
    <property type="term" value="F:ABC-type vitamin B12 transporter activity"/>
    <property type="evidence" value="ECO:0007669"/>
    <property type="project" value="UniProtKB-UniRule"/>
</dbReference>
<comment type="pathway">
    <text evidence="2 9">Cofactor biosynthesis; adenosylcobalamin biosynthesis.</text>
</comment>
<feature type="transmembrane region" description="Helical" evidence="9">
    <location>
        <begin position="209"/>
        <end position="229"/>
    </location>
</feature>
<organism evidence="10 11">
    <name type="scientific">Deinococcus hopiensis KR-140</name>
    <dbReference type="NCBI Taxonomy" id="695939"/>
    <lineage>
        <taxon>Bacteria</taxon>
        <taxon>Thermotogati</taxon>
        <taxon>Deinococcota</taxon>
        <taxon>Deinococci</taxon>
        <taxon>Deinococcales</taxon>
        <taxon>Deinococcaceae</taxon>
        <taxon>Deinococcus</taxon>
    </lineage>
</organism>
<keyword evidence="6 9" id="KW-0812">Transmembrane</keyword>
<dbReference type="Proteomes" id="UP000192582">
    <property type="component" value="Unassembled WGS sequence"/>
</dbReference>
<dbReference type="GO" id="GO:0009236">
    <property type="term" value="P:cobalamin biosynthetic process"/>
    <property type="evidence" value="ECO:0007669"/>
    <property type="project" value="UniProtKB-UniRule"/>
</dbReference>
<sequence>MRRSAGRRRALLLALAADALGEPPARVHPVVWMGHYLGGAREGWRATSPGAQRWEGGLTWALGAGLAAGGGRLARALPGGWPVQGVLLKPLLARRALFGAVGEVHAALSAGDLPEARRLLAWHLVSRDTGELNAAEVAGACIESLAENLSDSVVAPLLWFRVGGLPLAALYRYANTADAMWGYRTPALEDAGKVAARADDALNLAPARLTALCAVGAACLAGLGGPGAWRTWRRDRRKTGSPNAGHPMSAFAGALGVRLDKRGVYVLNAGGRAAEAADIPRALRLARLTLGLAVLSLLVGRRRD</sequence>
<keyword evidence="4 9" id="KW-1003">Cell membrane</keyword>
<evidence type="ECO:0000256" key="8">
    <source>
        <dbReference type="ARBA" id="ARBA00023136"/>
    </source>
</evidence>
<evidence type="ECO:0000256" key="9">
    <source>
        <dbReference type="HAMAP-Rule" id="MF_00024"/>
    </source>
</evidence>
<dbReference type="GO" id="GO:0005886">
    <property type="term" value="C:plasma membrane"/>
    <property type="evidence" value="ECO:0007669"/>
    <property type="project" value="UniProtKB-SubCell"/>
</dbReference>